<evidence type="ECO:0000313" key="2">
    <source>
        <dbReference type="EMBL" id="EDM76492.1"/>
    </source>
</evidence>
<keyword evidence="1" id="KW-0732">Signal</keyword>
<name>A6GCD3_9BACT</name>
<dbReference type="EMBL" id="ABCS01000064">
    <property type="protein sequence ID" value="EDM76492.1"/>
    <property type="molecule type" value="Genomic_DNA"/>
</dbReference>
<dbReference type="AlphaFoldDB" id="A6GCD3"/>
<protein>
    <recommendedName>
        <fullName evidence="4">Lipoprotein</fullName>
    </recommendedName>
</protein>
<accession>A6GCD3</accession>
<evidence type="ECO:0000313" key="3">
    <source>
        <dbReference type="Proteomes" id="UP000005801"/>
    </source>
</evidence>
<comment type="caution">
    <text evidence="2">The sequence shown here is derived from an EMBL/GenBank/DDBJ whole genome shotgun (WGS) entry which is preliminary data.</text>
</comment>
<reference evidence="2 3" key="1">
    <citation type="submission" date="2007-06" db="EMBL/GenBank/DDBJ databases">
        <authorList>
            <person name="Shimkets L."/>
            <person name="Ferriera S."/>
            <person name="Johnson J."/>
            <person name="Kravitz S."/>
            <person name="Beeson K."/>
            <person name="Sutton G."/>
            <person name="Rogers Y.-H."/>
            <person name="Friedman R."/>
            <person name="Frazier M."/>
            <person name="Venter J.C."/>
        </authorList>
    </citation>
    <scope>NUCLEOTIDE SEQUENCE [LARGE SCALE GENOMIC DNA]</scope>
    <source>
        <strain evidence="2 3">SIR-1</strain>
    </source>
</reference>
<dbReference type="Proteomes" id="UP000005801">
    <property type="component" value="Unassembled WGS sequence"/>
</dbReference>
<keyword evidence="3" id="KW-1185">Reference proteome</keyword>
<evidence type="ECO:0000256" key="1">
    <source>
        <dbReference type="SAM" id="SignalP"/>
    </source>
</evidence>
<dbReference type="RefSeq" id="WP_006974374.1">
    <property type="nucleotide sequence ID" value="NZ_ABCS01000064.1"/>
</dbReference>
<organism evidence="2 3">
    <name type="scientific">Plesiocystis pacifica SIR-1</name>
    <dbReference type="NCBI Taxonomy" id="391625"/>
    <lineage>
        <taxon>Bacteria</taxon>
        <taxon>Pseudomonadati</taxon>
        <taxon>Myxococcota</taxon>
        <taxon>Polyangia</taxon>
        <taxon>Nannocystales</taxon>
        <taxon>Nannocystaceae</taxon>
        <taxon>Plesiocystis</taxon>
    </lineage>
</organism>
<evidence type="ECO:0008006" key="4">
    <source>
        <dbReference type="Google" id="ProtNLM"/>
    </source>
</evidence>
<feature type="chain" id="PRO_5002697754" description="Lipoprotein" evidence="1">
    <location>
        <begin position="25"/>
        <end position="470"/>
    </location>
</feature>
<sequence>MTKLPMTKLPLVIATLALTPLACADASGDDEGSCAFDAASEVADGVFRTCADLSEDLTSLAYLGSITGPDINNLTFEAEPNPNYRFGIGYVTNESDDSDNPLLLKLKEIDSSGNATGAIVKKTVSSDNKIWIAFGTSMDSILVQYSGDEGKNYSDLGSTTKIAEGNPLGNSITLNCTGIERLNDCVAGAPGCPCRDSDSCDDANLECNAGLCMASGDCSATNKGFGCECQATSECDSGLECIYNACQEDKRAIRSYVSVYENRTITITNASESTSAPTYHLWYALLFDGVTGTYAGDTGDSDEYRSPYLLCPSDYDSNYDWRSSGVVIRPNETASYILPENAIFVGFSEDEESTPDSDRRSVRVADTTQPVVRFERLEGCAAAAGTDSASRLAGIPFAPTRTADDQLYLVNCGPDDVQLYDQSDTSIATIAAGGMAQVINTENECEQVTYWFADTDDPTLIVKKKTDDCG</sequence>
<feature type="signal peptide" evidence="1">
    <location>
        <begin position="1"/>
        <end position="24"/>
    </location>
</feature>
<proteinExistence type="predicted"/>
<gene>
    <name evidence="2" type="ORF">PPSIR1_00997</name>
</gene>